<dbReference type="Proteomes" id="UP001529235">
    <property type="component" value="Unassembled WGS sequence"/>
</dbReference>
<keyword evidence="3" id="KW-1185">Reference proteome</keyword>
<feature type="transmembrane region" description="Helical" evidence="1">
    <location>
        <begin position="7"/>
        <end position="27"/>
    </location>
</feature>
<dbReference type="EMBL" id="JASNVW010000003">
    <property type="protein sequence ID" value="MDK6028812.1"/>
    <property type="molecule type" value="Genomic_DNA"/>
</dbReference>
<feature type="transmembrane region" description="Helical" evidence="1">
    <location>
        <begin position="33"/>
        <end position="54"/>
    </location>
</feature>
<keyword evidence="1" id="KW-0812">Transmembrane</keyword>
<feature type="transmembrane region" description="Helical" evidence="1">
    <location>
        <begin position="307"/>
        <end position="328"/>
    </location>
</feature>
<keyword evidence="1" id="KW-1133">Transmembrane helix</keyword>
<accession>A0ABD4Z732</accession>
<evidence type="ECO:0008006" key="4">
    <source>
        <dbReference type="Google" id="ProtNLM"/>
    </source>
</evidence>
<organism evidence="2 3">
    <name type="scientific">Ignisphaera cupida</name>
    <dbReference type="NCBI Taxonomy" id="3050454"/>
    <lineage>
        <taxon>Archaea</taxon>
        <taxon>Thermoproteota</taxon>
        <taxon>Thermoprotei</taxon>
        <taxon>Desulfurococcales</taxon>
        <taxon>Desulfurococcaceae</taxon>
        <taxon>Ignisphaera</taxon>
    </lineage>
</organism>
<dbReference type="AlphaFoldDB" id="A0ABD4Z732"/>
<sequence>MNKLKTVAAVAISTILALLAIGLIAVAEKGPSQIQIFVGASPFNTGLIGTFKFVEMLRTRYSMVYVISSLSELRKIFTSGTCLFIAVSPEVGYSKSDAETVGDALSKCKYASILVADESTTSNALLETLETSIRVNGKIIIDAVNGPYIYAYISIQPNASTHKVYYLQLDIASQLKLEFSKAKPVGYADTGDVVAAEELSPLGVHVFVLGDGSIFLNQVLESNKTVYKDFAIDLVNYLCRYDGGCKIVVDGSRYPGYSLDKALENKNMLVYADPIAFAAAFATRLLHPSTWLLPAIEFLNSFFKNIASMYNLFIAILAALSGSIYIFLEHRMVIVDDRRLDEQREVEVFATGDVREAILKGKIKLGKQDFLNLFTIVNTVTQLVYGVELCNPRLFELIPSREYVKRYVNRMCKLRKKASEGGFLPIVFSWSRTTAKMVRESEEFLSLLGQSIAGEKGFEYLLMR</sequence>
<evidence type="ECO:0000256" key="1">
    <source>
        <dbReference type="SAM" id="Phobius"/>
    </source>
</evidence>
<name>A0ABD4Z732_9CREN</name>
<evidence type="ECO:0000313" key="3">
    <source>
        <dbReference type="Proteomes" id="UP001529235"/>
    </source>
</evidence>
<feature type="transmembrane region" description="Helical" evidence="1">
    <location>
        <begin position="268"/>
        <end position="287"/>
    </location>
</feature>
<proteinExistence type="predicted"/>
<evidence type="ECO:0000313" key="2">
    <source>
        <dbReference type="EMBL" id="MDK6028812.1"/>
    </source>
</evidence>
<protein>
    <recommendedName>
        <fullName evidence="4">DUF4350 domain-containing protein</fullName>
    </recommendedName>
</protein>
<keyword evidence="1" id="KW-0472">Membrane</keyword>
<comment type="caution">
    <text evidence="2">The sequence shown here is derived from an EMBL/GenBank/DDBJ whole genome shotgun (WGS) entry which is preliminary data.</text>
</comment>
<dbReference type="RefSeq" id="WP_285273798.1">
    <property type="nucleotide sequence ID" value="NZ_JASNVW010000003.1"/>
</dbReference>
<gene>
    <name evidence="2" type="ORF">QPL79_05495</name>
</gene>
<reference evidence="2 3" key="1">
    <citation type="submission" date="2023-05" db="EMBL/GenBank/DDBJ databases">
        <title>A new hyperthermophilic archaea 'Ignisphaera cupida' sp. nov. and description of the family 'Ignisphaeraceae' fam. nov.</title>
        <authorList>
            <person name="Podosokorskaya O.A."/>
            <person name="Elcheninov A.G."/>
            <person name="Klukina A."/>
            <person name="Merkel A.Y."/>
        </authorList>
    </citation>
    <scope>NUCLEOTIDE SEQUENCE [LARGE SCALE GENOMIC DNA]</scope>
    <source>
        <strain evidence="2 3">4213-co</strain>
    </source>
</reference>